<dbReference type="OrthoDB" id="6431442at2759"/>
<evidence type="ECO:0000313" key="1">
    <source>
        <dbReference type="EMBL" id="GBM74937.1"/>
    </source>
</evidence>
<comment type="caution">
    <text evidence="1">The sequence shown here is derived from an EMBL/GenBank/DDBJ whole genome shotgun (WGS) entry which is preliminary data.</text>
</comment>
<dbReference type="EMBL" id="BGPR01002527">
    <property type="protein sequence ID" value="GBM74937.1"/>
    <property type="molecule type" value="Genomic_DNA"/>
</dbReference>
<dbReference type="GO" id="GO:0003676">
    <property type="term" value="F:nucleic acid binding"/>
    <property type="evidence" value="ECO:0007669"/>
    <property type="project" value="InterPro"/>
</dbReference>
<organism evidence="1 2">
    <name type="scientific">Araneus ventricosus</name>
    <name type="common">Orbweaver spider</name>
    <name type="synonym">Epeira ventricosa</name>
    <dbReference type="NCBI Taxonomy" id="182803"/>
    <lineage>
        <taxon>Eukaryota</taxon>
        <taxon>Metazoa</taxon>
        <taxon>Ecdysozoa</taxon>
        <taxon>Arthropoda</taxon>
        <taxon>Chelicerata</taxon>
        <taxon>Arachnida</taxon>
        <taxon>Araneae</taxon>
        <taxon>Araneomorphae</taxon>
        <taxon>Entelegynae</taxon>
        <taxon>Araneoidea</taxon>
        <taxon>Araneidae</taxon>
        <taxon>Araneus</taxon>
    </lineage>
</organism>
<dbReference type="PANTHER" id="PTHR47331">
    <property type="entry name" value="PHD-TYPE DOMAIN-CONTAINING PROTEIN"/>
    <property type="match status" value="1"/>
</dbReference>
<dbReference type="PANTHER" id="PTHR47331:SF2">
    <property type="match status" value="1"/>
</dbReference>
<dbReference type="SUPFAM" id="SSF53098">
    <property type="entry name" value="Ribonuclease H-like"/>
    <property type="match status" value="1"/>
</dbReference>
<dbReference type="InterPro" id="IPR012337">
    <property type="entry name" value="RNaseH-like_sf"/>
</dbReference>
<reference evidence="1 2" key="1">
    <citation type="journal article" date="2019" name="Sci. Rep.">
        <title>Orb-weaving spider Araneus ventricosus genome elucidates the spidroin gene catalogue.</title>
        <authorList>
            <person name="Kono N."/>
            <person name="Nakamura H."/>
            <person name="Ohtoshi R."/>
            <person name="Moran D.A.P."/>
            <person name="Shinohara A."/>
            <person name="Yoshida Y."/>
            <person name="Fujiwara M."/>
            <person name="Mori M."/>
            <person name="Tomita M."/>
            <person name="Arakawa K."/>
        </authorList>
    </citation>
    <scope>NUCLEOTIDE SEQUENCE [LARGE SCALE GENOMIC DNA]</scope>
</reference>
<accession>A0A4Y2IB40</accession>
<dbReference type="InterPro" id="IPR036397">
    <property type="entry name" value="RNaseH_sf"/>
</dbReference>
<evidence type="ECO:0000313" key="2">
    <source>
        <dbReference type="Proteomes" id="UP000499080"/>
    </source>
</evidence>
<proteinExistence type="predicted"/>
<dbReference type="Proteomes" id="UP000499080">
    <property type="component" value="Unassembled WGS sequence"/>
</dbReference>
<keyword evidence="2" id="KW-1185">Reference proteome</keyword>
<dbReference type="Gene3D" id="3.30.420.10">
    <property type="entry name" value="Ribonuclease H-like superfamily/Ribonuclease H"/>
    <property type="match status" value="1"/>
</dbReference>
<dbReference type="AlphaFoldDB" id="A0A4Y2IB40"/>
<evidence type="ECO:0008006" key="3">
    <source>
        <dbReference type="Google" id="ProtNLM"/>
    </source>
</evidence>
<protein>
    <recommendedName>
        <fullName evidence="3">Integrase catalytic domain-containing protein</fullName>
    </recommendedName>
</protein>
<name>A0A4Y2IB40_ARAVE</name>
<sequence>MFEIVGVDLAGPLYLRNGQKACILLYTCAVYRTIHLELITSLTTEVFLQSLRRFIARCGRPTTVYSVSGTNFKGDFCMRWIGTSSFQKLQKNKFSGSLTPHLWPDGVDGAST</sequence>
<gene>
    <name evidence="1" type="ORF">AVEN_173354_1</name>
</gene>